<dbReference type="OrthoDB" id="329835at2759"/>
<keyword evidence="11" id="KW-0275">Fatty acid biosynthesis</keyword>
<dbReference type="InterPro" id="IPR009081">
    <property type="entry name" value="PP-bd_ACP"/>
</dbReference>
<dbReference type="GO" id="GO:0016491">
    <property type="term" value="F:oxidoreductase activity"/>
    <property type="evidence" value="ECO:0007669"/>
    <property type="project" value="UniProtKB-KW"/>
</dbReference>
<organism evidence="16 17">
    <name type="scientific">Ignelater luminosus</name>
    <name type="common">Cucubano</name>
    <name type="synonym">Pyrophorus luminosus</name>
    <dbReference type="NCBI Taxonomy" id="2038154"/>
    <lineage>
        <taxon>Eukaryota</taxon>
        <taxon>Metazoa</taxon>
        <taxon>Ecdysozoa</taxon>
        <taxon>Arthropoda</taxon>
        <taxon>Hexapoda</taxon>
        <taxon>Insecta</taxon>
        <taxon>Pterygota</taxon>
        <taxon>Neoptera</taxon>
        <taxon>Endopterygota</taxon>
        <taxon>Coleoptera</taxon>
        <taxon>Polyphaga</taxon>
        <taxon>Elateriformia</taxon>
        <taxon>Elateroidea</taxon>
        <taxon>Elateridae</taxon>
        <taxon>Agrypninae</taxon>
        <taxon>Pyrophorini</taxon>
        <taxon>Ignelater</taxon>
    </lineage>
</organism>
<keyword evidence="9" id="KW-0560">Oxidoreductase</keyword>
<evidence type="ECO:0000256" key="3">
    <source>
        <dbReference type="ARBA" id="ARBA00022450"/>
    </source>
</evidence>
<evidence type="ECO:0000256" key="4">
    <source>
        <dbReference type="ARBA" id="ARBA00022516"/>
    </source>
</evidence>
<dbReference type="Pfam" id="PF00550">
    <property type="entry name" value="PP-binding"/>
    <property type="match status" value="1"/>
</dbReference>
<evidence type="ECO:0000313" key="16">
    <source>
        <dbReference type="EMBL" id="KAF2885751.1"/>
    </source>
</evidence>
<evidence type="ECO:0000256" key="11">
    <source>
        <dbReference type="ARBA" id="ARBA00023160"/>
    </source>
</evidence>
<comment type="catalytic activity">
    <reaction evidence="13">
        <text>acetyl-CoA + n malonyl-CoA + 2n NADPH + 2n H(+) = a long-chain fatty acid + (n+1) CoA + n CO2 + 2n NADP(+).</text>
        <dbReference type="EC" id="2.3.1.85"/>
    </reaction>
</comment>
<dbReference type="Proteomes" id="UP000801492">
    <property type="component" value="Unassembled WGS sequence"/>
</dbReference>
<feature type="region of interest" description="Disordered" evidence="14">
    <location>
        <begin position="153"/>
        <end position="172"/>
    </location>
</feature>
<keyword evidence="6" id="KW-0808">Transferase</keyword>
<dbReference type="PANTHER" id="PTHR43775">
    <property type="entry name" value="FATTY ACID SYNTHASE"/>
    <property type="match status" value="1"/>
</dbReference>
<evidence type="ECO:0000256" key="6">
    <source>
        <dbReference type="ARBA" id="ARBA00022679"/>
    </source>
</evidence>
<keyword evidence="5" id="KW-0597">Phosphoprotein</keyword>
<dbReference type="FunFam" id="1.10.1200.10:FF:000013">
    <property type="entry name" value="Fatty acid synthase"/>
    <property type="match status" value="1"/>
</dbReference>
<evidence type="ECO:0000259" key="15">
    <source>
        <dbReference type="PROSITE" id="PS50075"/>
    </source>
</evidence>
<evidence type="ECO:0000256" key="2">
    <source>
        <dbReference type="ARBA" id="ARBA00018769"/>
    </source>
</evidence>
<dbReference type="InterPro" id="IPR036736">
    <property type="entry name" value="ACP-like_sf"/>
</dbReference>
<evidence type="ECO:0000256" key="10">
    <source>
        <dbReference type="ARBA" id="ARBA00023098"/>
    </source>
</evidence>
<dbReference type="SUPFAM" id="SSF47336">
    <property type="entry name" value="ACP-like"/>
    <property type="match status" value="1"/>
</dbReference>
<evidence type="ECO:0000256" key="13">
    <source>
        <dbReference type="ARBA" id="ARBA00044883"/>
    </source>
</evidence>
<evidence type="ECO:0000256" key="9">
    <source>
        <dbReference type="ARBA" id="ARBA00023002"/>
    </source>
</evidence>
<keyword evidence="4" id="KW-0444">Lipid biosynthesis</keyword>
<keyword evidence="10" id="KW-0443">Lipid metabolism</keyword>
<dbReference type="EMBL" id="VTPC01089685">
    <property type="protein sequence ID" value="KAF2885751.1"/>
    <property type="molecule type" value="Genomic_DNA"/>
</dbReference>
<dbReference type="EC" id="2.3.1.85" evidence="1"/>
<evidence type="ECO:0000256" key="8">
    <source>
        <dbReference type="ARBA" id="ARBA00022857"/>
    </source>
</evidence>
<evidence type="ECO:0000313" key="17">
    <source>
        <dbReference type="Proteomes" id="UP000801492"/>
    </source>
</evidence>
<dbReference type="PANTHER" id="PTHR43775:SF7">
    <property type="entry name" value="FATTY ACID SYNTHASE"/>
    <property type="match status" value="1"/>
</dbReference>
<keyword evidence="17" id="KW-1185">Reference proteome</keyword>
<proteinExistence type="predicted"/>
<name>A0A8K0G4L2_IGNLU</name>
<dbReference type="AlphaFoldDB" id="A0A8K0G4L2"/>
<evidence type="ECO:0000256" key="14">
    <source>
        <dbReference type="SAM" id="MobiDB-lite"/>
    </source>
</evidence>
<comment type="caution">
    <text evidence="16">The sequence shown here is derived from an EMBL/GenBank/DDBJ whole genome shotgun (WGS) entry which is preliminary data.</text>
</comment>
<evidence type="ECO:0000256" key="7">
    <source>
        <dbReference type="ARBA" id="ARBA00022832"/>
    </source>
</evidence>
<protein>
    <recommendedName>
        <fullName evidence="2">Fatty acid synthase</fullName>
        <ecNumber evidence="1">2.3.1.85</ecNumber>
    </recommendedName>
</protein>
<keyword evidence="12" id="KW-0511">Multifunctional enzyme</keyword>
<dbReference type="Gene3D" id="1.10.1200.10">
    <property type="entry name" value="ACP-like"/>
    <property type="match status" value="1"/>
</dbReference>
<evidence type="ECO:0000256" key="5">
    <source>
        <dbReference type="ARBA" id="ARBA00022553"/>
    </source>
</evidence>
<keyword evidence="8" id="KW-0521">NADP</keyword>
<dbReference type="GO" id="GO:0004312">
    <property type="term" value="F:fatty acid synthase activity"/>
    <property type="evidence" value="ECO:0007669"/>
    <property type="project" value="UniProtKB-EC"/>
</dbReference>
<accession>A0A8K0G4L2</accession>
<dbReference type="GO" id="GO:0006633">
    <property type="term" value="P:fatty acid biosynthetic process"/>
    <property type="evidence" value="ECO:0007669"/>
    <property type="project" value="UniProtKB-KW"/>
</dbReference>
<evidence type="ECO:0000256" key="1">
    <source>
        <dbReference type="ARBA" id="ARBA00012873"/>
    </source>
</evidence>
<dbReference type="InterPro" id="IPR050091">
    <property type="entry name" value="PKS_NRPS_Biosynth_Enz"/>
</dbReference>
<gene>
    <name evidence="16" type="ORF">ILUMI_20424</name>
</gene>
<keyword evidence="3" id="KW-0596">Phosphopantetheine</keyword>
<evidence type="ECO:0000256" key="12">
    <source>
        <dbReference type="ARBA" id="ARBA00023268"/>
    </source>
</evidence>
<reference evidence="16" key="1">
    <citation type="submission" date="2019-08" db="EMBL/GenBank/DDBJ databases">
        <title>The genome of the North American firefly Photinus pyralis.</title>
        <authorList>
            <consortium name="Photinus pyralis genome working group"/>
            <person name="Fallon T.R."/>
            <person name="Sander Lower S.E."/>
            <person name="Weng J.-K."/>
        </authorList>
    </citation>
    <scope>NUCLEOTIDE SEQUENCE</scope>
    <source>
        <strain evidence="16">TRF0915ILg1</strain>
        <tissue evidence="16">Whole body</tissue>
    </source>
</reference>
<dbReference type="PROSITE" id="PS50075">
    <property type="entry name" value="CARRIER"/>
    <property type="match status" value="1"/>
</dbReference>
<dbReference type="Gene3D" id="3.40.50.720">
    <property type="entry name" value="NAD(P)-binding Rossmann-like Domain"/>
    <property type="match status" value="1"/>
</dbReference>
<keyword evidence="7" id="KW-0276">Fatty acid metabolism</keyword>
<sequence length="172" mass="18327">MERICEARRAVGLPGLAIQWSAIGDVGLVAETKGNDAVVCGTLPQHIPSCLATIDTFLQQPHTIVSTLVLAEKHKNGEATSEISIVDAVADILGVKYGKTVQLNATLSDLGMDSLMSAEIKVTLERNYHLTLSVQEIRALTFGRLTELSNSCIPSPSNEDAASDDVIQSPVD</sequence>
<feature type="domain" description="Carrier" evidence="15">
    <location>
        <begin position="76"/>
        <end position="156"/>
    </location>
</feature>